<keyword evidence="2" id="KW-0808">Transferase</keyword>
<protein>
    <submittedName>
        <fullName evidence="2">NTP transferase domain-containing protein</fullName>
    </submittedName>
</protein>
<dbReference type="GO" id="GO:0016740">
    <property type="term" value="F:transferase activity"/>
    <property type="evidence" value="ECO:0007669"/>
    <property type="project" value="UniProtKB-KW"/>
</dbReference>
<dbReference type="Pfam" id="PF12804">
    <property type="entry name" value="NTP_transf_3"/>
    <property type="match status" value="1"/>
</dbReference>
<dbReference type="SUPFAM" id="SSF53448">
    <property type="entry name" value="Nucleotide-diphospho-sugar transferases"/>
    <property type="match status" value="1"/>
</dbReference>
<evidence type="ECO:0000313" key="2">
    <source>
        <dbReference type="EMBL" id="MFD2659283.1"/>
    </source>
</evidence>
<reference evidence="3" key="1">
    <citation type="journal article" date="2019" name="Int. J. Syst. Evol. Microbiol.">
        <title>The Global Catalogue of Microorganisms (GCM) 10K type strain sequencing project: providing services to taxonomists for standard genome sequencing and annotation.</title>
        <authorList>
            <consortium name="The Broad Institute Genomics Platform"/>
            <consortium name="The Broad Institute Genome Sequencing Center for Infectious Disease"/>
            <person name="Wu L."/>
            <person name="Ma J."/>
        </authorList>
    </citation>
    <scope>NUCLEOTIDE SEQUENCE [LARGE SCALE GENOMIC DNA]</scope>
    <source>
        <strain evidence="3">TISTR 1827</strain>
    </source>
</reference>
<name>A0ABW5QT53_9BACL</name>
<keyword evidence="3" id="KW-1185">Reference proteome</keyword>
<comment type="caution">
    <text evidence="2">The sequence shown here is derived from an EMBL/GenBank/DDBJ whole genome shotgun (WGS) entry which is preliminary data.</text>
</comment>
<dbReference type="RefSeq" id="WP_379269733.1">
    <property type="nucleotide sequence ID" value="NZ_JBHUGT010000031.1"/>
</dbReference>
<evidence type="ECO:0000259" key="1">
    <source>
        <dbReference type="Pfam" id="PF12804"/>
    </source>
</evidence>
<organism evidence="2 3">
    <name type="scientific">Paenibacillus thailandensis</name>
    <dbReference type="NCBI Taxonomy" id="393250"/>
    <lineage>
        <taxon>Bacteria</taxon>
        <taxon>Bacillati</taxon>
        <taxon>Bacillota</taxon>
        <taxon>Bacilli</taxon>
        <taxon>Bacillales</taxon>
        <taxon>Paenibacillaceae</taxon>
        <taxon>Paenibacillus</taxon>
    </lineage>
</organism>
<accession>A0ABW5QT53</accession>
<proteinExistence type="predicted"/>
<feature type="domain" description="MobA-like NTP transferase" evidence="1">
    <location>
        <begin position="5"/>
        <end position="105"/>
    </location>
</feature>
<dbReference type="Gene3D" id="3.90.550.10">
    <property type="entry name" value="Spore Coat Polysaccharide Biosynthesis Protein SpsA, Chain A"/>
    <property type="match status" value="1"/>
</dbReference>
<dbReference type="InterPro" id="IPR025877">
    <property type="entry name" value="MobA-like_NTP_Trfase"/>
</dbReference>
<dbReference type="InterPro" id="IPR029044">
    <property type="entry name" value="Nucleotide-diphossugar_trans"/>
</dbReference>
<dbReference type="EMBL" id="JBHUMY010000001">
    <property type="protein sequence ID" value="MFD2659283.1"/>
    <property type="molecule type" value="Genomic_DNA"/>
</dbReference>
<gene>
    <name evidence="2" type="ORF">ACFSW5_03280</name>
</gene>
<evidence type="ECO:0000313" key="3">
    <source>
        <dbReference type="Proteomes" id="UP001597493"/>
    </source>
</evidence>
<dbReference type="Proteomes" id="UP001597493">
    <property type="component" value="Unassembled WGS sequence"/>
</dbReference>
<sequence length="222" mass="25675">MADSAIILAGGLSKRYGKNKILEKFRDKTLLDYNIDFCIRNNIGKIIVVYYDEQVFTYLKGRYIREVENDIIILIKRPQSPEGTGMSLLTGARCAGGRFIVLFGDNYYRGILNDNSMDNIATYVVKEENEQNKRFAAIVDNKIIEKPHKFTSGAFFAGYMILNKDDVLEQPVLLSDRGEVEITDIFNRCEKKNIKQLDIVWEEITYGEDYYKMLEFIEATDR</sequence>